<feature type="transmembrane region" description="Helical" evidence="7">
    <location>
        <begin position="126"/>
        <end position="152"/>
    </location>
</feature>
<feature type="transmembrane region" description="Helical" evidence="7">
    <location>
        <begin position="211"/>
        <end position="228"/>
    </location>
</feature>
<dbReference type="RefSeq" id="WP_020976239.1">
    <property type="nucleotide sequence ID" value="NC_022198.1"/>
</dbReference>
<comment type="function">
    <text evidence="7">Part of the twin-arginine translocation (Tat) system that transports large folded proteins containing a characteristic twin-arginine motif in their signal peptide across membranes. Together with TatB, TatC is part of a receptor directly interacting with Tat signal peptides.</text>
</comment>
<dbReference type="GeneID" id="78249736"/>
<evidence type="ECO:0000256" key="3">
    <source>
        <dbReference type="ARBA" id="ARBA00022927"/>
    </source>
</evidence>
<keyword evidence="7" id="KW-1003">Cell membrane</keyword>
<evidence type="ECO:0000256" key="2">
    <source>
        <dbReference type="ARBA" id="ARBA00022692"/>
    </source>
</evidence>
<feature type="transmembrane region" description="Helical" evidence="7">
    <location>
        <begin position="93"/>
        <end position="114"/>
    </location>
</feature>
<name>U3GZ97_9CORY</name>
<evidence type="ECO:0000256" key="1">
    <source>
        <dbReference type="ARBA" id="ARBA00004141"/>
    </source>
</evidence>
<comment type="similarity">
    <text evidence="7">Belongs to the TatC family.</text>
</comment>
<dbReference type="AlphaFoldDB" id="U3GZ97"/>
<dbReference type="PANTHER" id="PTHR30371">
    <property type="entry name" value="SEC-INDEPENDENT PROTEIN TRANSLOCASE PROTEIN TATC"/>
    <property type="match status" value="1"/>
</dbReference>
<dbReference type="GO" id="GO:0043953">
    <property type="term" value="P:protein transport by the Tat complex"/>
    <property type="evidence" value="ECO:0007669"/>
    <property type="project" value="UniProtKB-UniRule"/>
</dbReference>
<proteinExistence type="inferred from homology"/>
<dbReference type="KEGG" id="caz:CARG_04740"/>
<evidence type="ECO:0000256" key="4">
    <source>
        <dbReference type="ARBA" id="ARBA00022989"/>
    </source>
</evidence>
<sequence>MAKKNPEGNMPLLEHIQEFRARLIVSLIALAAGTVLGYIWYGTNVGPIPSLGELLRTPYCDIDPAKRLSFGPEDECRLLATSPFEMFLLRLKVGALAGTVLSCPVWLGQFWGFVTPGLEKKERRFTLLFISLGVVLFVAGTILAYVCIPLGLNFLTGIGEETQVAALTGREYFNFLLQMLILFGFSFELPLVVVMLNLVGVLRYSMLKGKRRVMILAIFVLAAFITPGQDPFGLFGLGVALSILMEVSLQFCRFNDRRRADNRPEWMDTDDDAASTIEAPSDINFDAT</sequence>
<keyword evidence="3 7" id="KW-0653">Protein transport</keyword>
<dbReference type="GO" id="GO:0009977">
    <property type="term" value="F:proton motive force dependent protein transmembrane transporter activity"/>
    <property type="evidence" value="ECO:0007669"/>
    <property type="project" value="TreeGrafter"/>
</dbReference>
<evidence type="ECO:0000313" key="9">
    <source>
        <dbReference type="Proteomes" id="UP000016943"/>
    </source>
</evidence>
<gene>
    <name evidence="7" type="primary">tatC</name>
    <name evidence="8" type="ORF">CARG_04740</name>
</gene>
<keyword evidence="9" id="KW-1185">Reference proteome</keyword>
<dbReference type="OrthoDB" id="9777044at2"/>
<dbReference type="EMBL" id="CP006365">
    <property type="protein sequence ID" value="AGU15087.1"/>
    <property type="molecule type" value="Genomic_DNA"/>
</dbReference>
<comment type="subunit">
    <text evidence="7">The Tat system comprises two distinct complexes: a TatABC complex, containing multiple copies of TatA, TatB and TatC subunits, and a separate TatA complex, containing only TatA subunits. Substrates initially bind to the TatABC complex, which probably triggers association of the separate TatA complex to form the active translocon.</text>
</comment>
<evidence type="ECO:0000256" key="6">
    <source>
        <dbReference type="ARBA" id="ARBA00023136"/>
    </source>
</evidence>
<dbReference type="PRINTS" id="PR01840">
    <property type="entry name" value="TATCFAMILY"/>
</dbReference>
<dbReference type="PATRIC" id="fig|1348662.3.peg.931"/>
<keyword evidence="4 7" id="KW-1133">Transmembrane helix</keyword>
<dbReference type="NCBIfam" id="TIGR00945">
    <property type="entry name" value="tatC"/>
    <property type="match status" value="1"/>
</dbReference>
<feature type="transmembrane region" description="Helical" evidence="7">
    <location>
        <begin position="21"/>
        <end position="41"/>
    </location>
</feature>
<organism evidence="8 9">
    <name type="scientific">Corynebacterium argentoratense DSM 44202</name>
    <dbReference type="NCBI Taxonomy" id="1348662"/>
    <lineage>
        <taxon>Bacteria</taxon>
        <taxon>Bacillati</taxon>
        <taxon>Actinomycetota</taxon>
        <taxon>Actinomycetes</taxon>
        <taxon>Mycobacteriales</taxon>
        <taxon>Corynebacteriaceae</taxon>
        <taxon>Corynebacterium</taxon>
    </lineage>
</organism>
<keyword evidence="6 7" id="KW-0472">Membrane</keyword>
<keyword evidence="7" id="KW-0813">Transport</keyword>
<dbReference type="GO" id="GO:0065002">
    <property type="term" value="P:intracellular protein transmembrane transport"/>
    <property type="evidence" value="ECO:0007669"/>
    <property type="project" value="TreeGrafter"/>
</dbReference>
<dbReference type="HAMAP" id="MF_00902">
    <property type="entry name" value="TatC"/>
    <property type="match status" value="1"/>
</dbReference>
<dbReference type="HOGENOM" id="CLU_031942_6_0_11"/>
<evidence type="ECO:0000256" key="5">
    <source>
        <dbReference type="ARBA" id="ARBA00023010"/>
    </source>
</evidence>
<feature type="transmembrane region" description="Helical" evidence="7">
    <location>
        <begin position="234"/>
        <end position="254"/>
    </location>
</feature>
<keyword evidence="2 7" id="KW-0812">Transmembrane</keyword>
<comment type="subcellular location">
    <subcellularLocation>
        <location evidence="7">Cell membrane</location>
        <topology evidence="7">Multi-pass membrane protein</topology>
    </subcellularLocation>
    <subcellularLocation>
        <location evidence="1">Membrane</location>
        <topology evidence="1">Multi-pass membrane protein</topology>
    </subcellularLocation>
</comment>
<evidence type="ECO:0000313" key="8">
    <source>
        <dbReference type="EMBL" id="AGU15087.1"/>
    </source>
</evidence>
<dbReference type="PANTHER" id="PTHR30371:SF0">
    <property type="entry name" value="SEC-INDEPENDENT PROTEIN TRANSLOCASE PROTEIN TATC, CHLOROPLASTIC-RELATED"/>
    <property type="match status" value="1"/>
</dbReference>
<dbReference type="eggNOG" id="COG0805">
    <property type="taxonomic scope" value="Bacteria"/>
</dbReference>
<dbReference type="InterPro" id="IPR002033">
    <property type="entry name" value="TatC"/>
</dbReference>
<feature type="transmembrane region" description="Helical" evidence="7">
    <location>
        <begin position="172"/>
        <end position="199"/>
    </location>
</feature>
<evidence type="ECO:0000256" key="7">
    <source>
        <dbReference type="HAMAP-Rule" id="MF_00902"/>
    </source>
</evidence>
<reference evidence="8 9" key="1">
    <citation type="journal article" date="2013" name="Genome Announc.">
        <title>Whole-Genome Sequence of the Clinical Strain Corynebacterium argentoratense DSM 44202, Isolated from a Human Throat Specimen.</title>
        <authorList>
            <person name="Bomholt C."/>
            <person name="Glaub A."/>
            <person name="Gravermann K."/>
            <person name="Albersmeier A."/>
            <person name="Brinkrolf K."/>
            <person name="Ruckert C."/>
            <person name="Tauch A."/>
        </authorList>
    </citation>
    <scope>NUCLEOTIDE SEQUENCE [LARGE SCALE GENOMIC DNA]</scope>
    <source>
        <strain evidence="8">DSM 44202</strain>
    </source>
</reference>
<dbReference type="STRING" id="1348662.CARG_04740"/>
<accession>U3GZ97</accession>
<dbReference type="GO" id="GO:0033281">
    <property type="term" value="C:TAT protein transport complex"/>
    <property type="evidence" value="ECO:0007669"/>
    <property type="project" value="UniProtKB-UniRule"/>
</dbReference>
<dbReference type="Proteomes" id="UP000016943">
    <property type="component" value="Chromosome"/>
</dbReference>
<keyword evidence="5 7" id="KW-0811">Translocation</keyword>
<dbReference type="Pfam" id="PF00902">
    <property type="entry name" value="TatC"/>
    <property type="match status" value="1"/>
</dbReference>
<protein>
    <recommendedName>
        <fullName evidence="7">Sec-independent protein translocase protein TatC</fullName>
    </recommendedName>
</protein>